<keyword evidence="3" id="KW-1185">Reference proteome</keyword>
<feature type="domain" description="MIP18 family-like" evidence="1">
    <location>
        <begin position="17"/>
        <end position="91"/>
    </location>
</feature>
<dbReference type="Gene3D" id="3.30.300.130">
    <property type="entry name" value="Fe-S cluster assembly (FSCA)"/>
    <property type="match status" value="1"/>
</dbReference>
<reference evidence="2 3" key="1">
    <citation type="submission" date="2019-08" db="EMBL/GenBank/DDBJ databases">
        <title>Complete genome sequence of Candidatus Uab amorphum.</title>
        <authorList>
            <person name="Shiratori T."/>
            <person name="Suzuki S."/>
            <person name="Kakizawa Y."/>
            <person name="Ishida K."/>
        </authorList>
    </citation>
    <scope>NUCLEOTIDE SEQUENCE [LARGE SCALE GENOMIC DNA]</scope>
    <source>
        <strain evidence="2 3">SRT547</strain>
    </source>
</reference>
<dbReference type="SUPFAM" id="SSF117916">
    <property type="entry name" value="Fe-S cluster assembly (FSCA) domain-like"/>
    <property type="match status" value="1"/>
</dbReference>
<dbReference type="PANTHER" id="PTHR42831:SF1">
    <property type="entry name" value="FE-S PROTEIN MATURATION AUXILIARY FACTOR YITW"/>
    <property type="match status" value="1"/>
</dbReference>
<organism evidence="2 3">
    <name type="scientific">Uabimicrobium amorphum</name>
    <dbReference type="NCBI Taxonomy" id="2596890"/>
    <lineage>
        <taxon>Bacteria</taxon>
        <taxon>Pseudomonadati</taxon>
        <taxon>Planctomycetota</taxon>
        <taxon>Candidatus Uabimicrobiia</taxon>
        <taxon>Candidatus Uabimicrobiales</taxon>
        <taxon>Candidatus Uabimicrobiaceae</taxon>
        <taxon>Candidatus Uabimicrobium</taxon>
    </lineage>
</organism>
<dbReference type="EMBL" id="AP019860">
    <property type="protein sequence ID" value="BBM83906.1"/>
    <property type="molecule type" value="Genomic_DNA"/>
</dbReference>
<sequence length="115" mass="13082">MVEHKNFQKPETRTEKEQEIFEALRVVQDPEIYKSIVDLGLVYGVHCNEDNSEARVCMTLTSPMCPFGPVIVKEVEDIVSAAEGIQNSKVDIVWEPAWDPKTMASDEIKMELGIW</sequence>
<accession>A0A5S9IM10</accession>
<dbReference type="Proteomes" id="UP000326354">
    <property type="component" value="Chromosome"/>
</dbReference>
<dbReference type="Pfam" id="PF01883">
    <property type="entry name" value="FeS_assembly_P"/>
    <property type="match status" value="1"/>
</dbReference>
<proteinExistence type="predicted"/>
<gene>
    <name evidence="2" type="ORF">UABAM_02261</name>
</gene>
<evidence type="ECO:0000313" key="2">
    <source>
        <dbReference type="EMBL" id="BBM83906.1"/>
    </source>
</evidence>
<dbReference type="KEGG" id="uam:UABAM_02261"/>
<evidence type="ECO:0000313" key="3">
    <source>
        <dbReference type="Proteomes" id="UP000326354"/>
    </source>
</evidence>
<dbReference type="AlphaFoldDB" id="A0A5S9IM10"/>
<dbReference type="InterPro" id="IPR002744">
    <property type="entry name" value="MIP18-like"/>
</dbReference>
<dbReference type="RefSeq" id="WP_173013248.1">
    <property type="nucleotide sequence ID" value="NZ_AP019860.1"/>
</dbReference>
<evidence type="ECO:0000259" key="1">
    <source>
        <dbReference type="Pfam" id="PF01883"/>
    </source>
</evidence>
<name>A0A5S9IM10_UABAM</name>
<dbReference type="InterPro" id="IPR052339">
    <property type="entry name" value="Fe-S_Maturation_MIP18"/>
</dbReference>
<protein>
    <recommendedName>
        <fullName evidence="1">MIP18 family-like domain-containing protein</fullName>
    </recommendedName>
</protein>
<dbReference type="InterPro" id="IPR034904">
    <property type="entry name" value="FSCA_dom_sf"/>
</dbReference>
<dbReference type="PANTHER" id="PTHR42831">
    <property type="entry name" value="FE-S PROTEIN MATURATION AUXILIARY FACTOR YITW"/>
    <property type="match status" value="1"/>
</dbReference>